<evidence type="ECO:0000313" key="2">
    <source>
        <dbReference type="EMBL" id="VUC32253.1"/>
    </source>
</evidence>
<dbReference type="EMBL" id="CABFNS010000848">
    <property type="protein sequence ID" value="VUC32253.1"/>
    <property type="molecule type" value="Genomic_DNA"/>
</dbReference>
<feature type="domain" description="DUF7053" evidence="1">
    <location>
        <begin position="7"/>
        <end position="181"/>
    </location>
</feature>
<gene>
    <name evidence="2" type="ORF">CLO192961_LOCUS324610</name>
</gene>
<keyword evidence="3" id="KW-1185">Reference proteome</keyword>
<dbReference type="InterPro" id="IPR055481">
    <property type="entry name" value="DUF7053"/>
</dbReference>
<dbReference type="PANTHER" id="PTHR38117">
    <property type="entry name" value="NACHT AND WD40 DOMAIN PROTEIN"/>
    <property type="match status" value="1"/>
</dbReference>
<sequence>MSKLLKKKEVFTVVTPIPSYIPRRLALDILHSHSEVITLNPLVLGHTKISPPDNAAPDEQHSTWYAIHERVQVIPGAGKVGAKEITFNGCFHDMPWGLQTHIYAPFGIDMRVRYRIAGNQPGVEPPEHRELGFDSLDIPADGLYLREDIEIRCNISIVSFVKAQAKAASKDMVDRIIRKAELLDSGALKAMMAPDGRLKTLNPNDLSQKNRPVSQNPAQQRMSMIPEPPQYPPQYADHQPHPMYAQAPVMNQQATPRQYPTGPDYYNQFNQQYTASILGPNEQAQQQRWAPPPMELPGDYYYQHGGAR</sequence>
<dbReference type="PANTHER" id="PTHR38117:SF2">
    <property type="entry name" value="NACHT AND WD40 DOMAIN PROTEIN"/>
    <property type="match status" value="1"/>
</dbReference>
<evidence type="ECO:0000313" key="3">
    <source>
        <dbReference type="Proteomes" id="UP000766486"/>
    </source>
</evidence>
<dbReference type="Proteomes" id="UP000766486">
    <property type="component" value="Unassembled WGS sequence"/>
</dbReference>
<accession>A0ABY6UM42</accession>
<evidence type="ECO:0000259" key="1">
    <source>
        <dbReference type="Pfam" id="PF23155"/>
    </source>
</evidence>
<proteinExistence type="predicted"/>
<reference evidence="2 3" key="1">
    <citation type="submission" date="2019-06" db="EMBL/GenBank/DDBJ databases">
        <authorList>
            <person name="Broberg M."/>
        </authorList>
    </citation>
    <scope>NUCLEOTIDE SEQUENCE [LARGE SCALE GENOMIC DNA]</scope>
</reference>
<protein>
    <recommendedName>
        <fullName evidence="1">DUF7053 domain-containing protein</fullName>
    </recommendedName>
</protein>
<name>A0ABY6UM42_BIOOC</name>
<dbReference type="Pfam" id="PF23155">
    <property type="entry name" value="DUF7053"/>
    <property type="match status" value="1"/>
</dbReference>
<comment type="caution">
    <text evidence="2">The sequence shown here is derived from an EMBL/GenBank/DDBJ whole genome shotgun (WGS) entry which is preliminary data.</text>
</comment>
<organism evidence="2 3">
    <name type="scientific">Bionectria ochroleuca</name>
    <name type="common">Gliocladium roseum</name>
    <dbReference type="NCBI Taxonomy" id="29856"/>
    <lineage>
        <taxon>Eukaryota</taxon>
        <taxon>Fungi</taxon>
        <taxon>Dikarya</taxon>
        <taxon>Ascomycota</taxon>
        <taxon>Pezizomycotina</taxon>
        <taxon>Sordariomycetes</taxon>
        <taxon>Hypocreomycetidae</taxon>
        <taxon>Hypocreales</taxon>
        <taxon>Bionectriaceae</taxon>
        <taxon>Clonostachys</taxon>
    </lineage>
</organism>